<keyword evidence="5" id="KW-0175">Coiled coil</keyword>
<dbReference type="EMBL" id="OU895880">
    <property type="protein sequence ID" value="CAG9811464.1"/>
    <property type="molecule type" value="Genomic_DNA"/>
</dbReference>
<keyword evidence="2" id="KW-0378">Hydrolase</keyword>
<gene>
    <name evidence="7" type="ORF">CHIRRI_LOCUS14273</name>
</gene>
<dbReference type="Pfam" id="PF02263">
    <property type="entry name" value="GBP"/>
    <property type="match status" value="1"/>
</dbReference>
<dbReference type="Proteomes" id="UP001153620">
    <property type="component" value="Chromosome 4"/>
</dbReference>
<name>A0A9N9WW26_9DIPT</name>
<comment type="similarity">
    <text evidence="4">Belongs to the TRAFAC class dynamin-like GTPase superfamily. GB1/RHD3 GTPase family.</text>
</comment>
<dbReference type="SUPFAM" id="SSF52540">
    <property type="entry name" value="P-loop containing nucleoside triphosphate hydrolases"/>
    <property type="match status" value="1"/>
</dbReference>
<dbReference type="OrthoDB" id="7788754at2759"/>
<evidence type="ECO:0000256" key="1">
    <source>
        <dbReference type="ARBA" id="ARBA00022741"/>
    </source>
</evidence>
<evidence type="ECO:0000256" key="4">
    <source>
        <dbReference type="PROSITE-ProRule" id="PRU01052"/>
    </source>
</evidence>
<dbReference type="InterPro" id="IPR027417">
    <property type="entry name" value="P-loop_NTPase"/>
</dbReference>
<dbReference type="InterPro" id="IPR036543">
    <property type="entry name" value="Guanylate-bd_C_sf"/>
</dbReference>
<evidence type="ECO:0000256" key="3">
    <source>
        <dbReference type="ARBA" id="ARBA00023134"/>
    </source>
</evidence>
<dbReference type="PANTHER" id="PTHR10751">
    <property type="entry name" value="GUANYLATE BINDING PROTEIN"/>
    <property type="match status" value="1"/>
</dbReference>
<sequence>MSHDHPYGKPVEVLKFTDTKQVVVDKAELEKMFDHQEVKNRKVVVFSIIGAFRRGKSFFLDYCLRFLYSHYPSINNPNNPLDNQQDWMGNGEEPLSGFTWRSGTKRDTTGIIMWSDVFLHTLELTGEKIAIIVMDTQGLFDNETSPAENSRIFALGTLISSIQVLNLSSIIQEDQLQYLQFATEFARFAAADSQGQAEKPFQNLLFLIRDWSNPDEFEFGTEGGDHYLKDVLKVKSDQKPELRSVRQFISSSFENINCCLLPYPGKTVARVKTYDGRWSKMDEEFKEELQKVIEHLLLPNNVILKKINSKDLKGSEMKEYIDSYFQLFQSDTLPQAQSIYESTIDKQMSILLEKCIDHYKHTIFLNNDLLTEENLYVIHEMSKNKTLIMFKEEKKMGNIEHERRFRILLDEQMEKLYIEWRDQKTITFEQIKEQKAKQQALYEEQLRLEEEVKEAKHKAEINLIELNKAKELQKIEEEQFQTQKALLEARLDAEAQRARAIEAERDAQQALRIALETRLAAEIAANAARPKKKKWYKVF</sequence>
<reference evidence="7" key="2">
    <citation type="submission" date="2022-10" db="EMBL/GenBank/DDBJ databases">
        <authorList>
            <consortium name="ENA_rothamsted_submissions"/>
            <consortium name="culmorum"/>
            <person name="King R."/>
        </authorList>
    </citation>
    <scope>NUCLEOTIDE SEQUENCE</scope>
</reference>
<dbReference type="GO" id="GO:0005525">
    <property type="term" value="F:GTP binding"/>
    <property type="evidence" value="ECO:0007669"/>
    <property type="project" value="UniProtKB-KW"/>
</dbReference>
<evidence type="ECO:0000259" key="6">
    <source>
        <dbReference type="PROSITE" id="PS51715"/>
    </source>
</evidence>
<dbReference type="CDD" id="cd01851">
    <property type="entry name" value="GBP"/>
    <property type="match status" value="1"/>
</dbReference>
<keyword evidence="8" id="KW-1185">Reference proteome</keyword>
<dbReference type="GO" id="GO:0003924">
    <property type="term" value="F:GTPase activity"/>
    <property type="evidence" value="ECO:0007669"/>
    <property type="project" value="InterPro"/>
</dbReference>
<evidence type="ECO:0000256" key="5">
    <source>
        <dbReference type="SAM" id="Coils"/>
    </source>
</evidence>
<dbReference type="SUPFAM" id="SSF48340">
    <property type="entry name" value="Interferon-induced guanylate-binding protein 1 (GBP1), C-terminal domain"/>
    <property type="match status" value="1"/>
</dbReference>
<protein>
    <recommendedName>
        <fullName evidence="6">GB1/RHD3-type G domain-containing protein</fullName>
    </recommendedName>
</protein>
<keyword evidence="1" id="KW-0547">Nucleotide-binding</keyword>
<reference evidence="7" key="1">
    <citation type="submission" date="2022-01" db="EMBL/GenBank/DDBJ databases">
        <authorList>
            <person name="King R."/>
        </authorList>
    </citation>
    <scope>NUCLEOTIDE SEQUENCE</scope>
</reference>
<evidence type="ECO:0000256" key="2">
    <source>
        <dbReference type="ARBA" id="ARBA00022801"/>
    </source>
</evidence>
<feature type="domain" description="GB1/RHD3-type G" evidence="6">
    <location>
        <begin position="40"/>
        <end position="301"/>
    </location>
</feature>
<evidence type="ECO:0000313" key="7">
    <source>
        <dbReference type="EMBL" id="CAG9811464.1"/>
    </source>
</evidence>
<proteinExistence type="inferred from homology"/>
<evidence type="ECO:0000313" key="8">
    <source>
        <dbReference type="Proteomes" id="UP001153620"/>
    </source>
</evidence>
<dbReference type="Gene3D" id="1.20.58.420">
    <property type="entry name" value="AHSP"/>
    <property type="match status" value="1"/>
</dbReference>
<feature type="coiled-coil region" evidence="5">
    <location>
        <begin position="431"/>
        <end position="506"/>
    </location>
</feature>
<dbReference type="AlphaFoldDB" id="A0A9N9WW26"/>
<dbReference type="InterPro" id="IPR030386">
    <property type="entry name" value="G_GB1_RHD3_dom"/>
</dbReference>
<accession>A0A9N9WW26</accession>
<keyword evidence="3" id="KW-0342">GTP-binding</keyword>
<dbReference type="PROSITE" id="PS51715">
    <property type="entry name" value="G_GB1_RHD3"/>
    <property type="match status" value="1"/>
</dbReference>
<organism evidence="7 8">
    <name type="scientific">Chironomus riparius</name>
    <dbReference type="NCBI Taxonomy" id="315576"/>
    <lineage>
        <taxon>Eukaryota</taxon>
        <taxon>Metazoa</taxon>
        <taxon>Ecdysozoa</taxon>
        <taxon>Arthropoda</taxon>
        <taxon>Hexapoda</taxon>
        <taxon>Insecta</taxon>
        <taxon>Pterygota</taxon>
        <taxon>Neoptera</taxon>
        <taxon>Endopterygota</taxon>
        <taxon>Diptera</taxon>
        <taxon>Nematocera</taxon>
        <taxon>Chironomoidea</taxon>
        <taxon>Chironomidae</taxon>
        <taxon>Chironominae</taxon>
        <taxon>Chironomus</taxon>
    </lineage>
</organism>
<dbReference type="InterPro" id="IPR015894">
    <property type="entry name" value="Guanylate-bd_N"/>
</dbReference>
<dbReference type="Gene3D" id="3.40.50.300">
    <property type="entry name" value="P-loop containing nucleotide triphosphate hydrolases"/>
    <property type="match status" value="1"/>
</dbReference>